<dbReference type="AlphaFoldDB" id="A0A1X7KYR3"/>
<dbReference type="InterPro" id="IPR018357">
    <property type="entry name" value="Hexapep_transf_CS"/>
</dbReference>
<dbReference type="GO" id="GO:0008374">
    <property type="term" value="F:O-acyltransferase activity"/>
    <property type="evidence" value="ECO:0007669"/>
    <property type="project" value="TreeGrafter"/>
</dbReference>
<dbReference type="STRING" id="1852522.SAMN06295960_2868"/>
<evidence type="ECO:0000313" key="6">
    <source>
        <dbReference type="Proteomes" id="UP000193834"/>
    </source>
</evidence>
<keyword evidence="6" id="KW-1185">Reference proteome</keyword>
<keyword evidence="4" id="KW-0472">Membrane</keyword>
<name>A0A1X7KYR3_9BACL</name>
<evidence type="ECO:0000256" key="3">
    <source>
        <dbReference type="ARBA" id="ARBA00022737"/>
    </source>
</evidence>
<sequence length="177" mass="19887">MKIKRFLFGLYSYLFNLFYIFLDLLPPFLRYAIFKIMFKKFGKDNNIDYKTYFRYPSKITLGNNVWVNKGCQIFGSFHIKDAEIIFGDNIALGPNVTIFSASHDYKFLNLPDTARSVVIEDNVWIGGNSTILPGVVIGEGSIIGAGSIVTRSIPPYSVAIGSPAVVVKRREIVDDSI</sequence>
<keyword evidence="3" id="KW-0677">Repeat</keyword>
<dbReference type="GO" id="GO:0005829">
    <property type="term" value="C:cytosol"/>
    <property type="evidence" value="ECO:0007669"/>
    <property type="project" value="TreeGrafter"/>
</dbReference>
<proteinExistence type="inferred from homology"/>
<dbReference type="Proteomes" id="UP000193834">
    <property type="component" value="Unassembled WGS sequence"/>
</dbReference>
<dbReference type="PANTHER" id="PTHR23416:SF23">
    <property type="entry name" value="ACETYLTRANSFERASE C18B11.09C-RELATED"/>
    <property type="match status" value="1"/>
</dbReference>
<comment type="similarity">
    <text evidence="1">Belongs to the transferase hexapeptide repeat family.</text>
</comment>
<reference evidence="5 6" key="1">
    <citation type="submission" date="2017-04" db="EMBL/GenBank/DDBJ databases">
        <authorList>
            <person name="Afonso C.L."/>
            <person name="Miller P.J."/>
            <person name="Scott M.A."/>
            <person name="Spackman E."/>
            <person name="Goraichik I."/>
            <person name="Dimitrov K.M."/>
            <person name="Suarez D.L."/>
            <person name="Swayne D.E."/>
        </authorList>
    </citation>
    <scope>NUCLEOTIDE SEQUENCE [LARGE SCALE GENOMIC DNA]</scope>
    <source>
        <strain evidence="5 6">11</strain>
    </source>
</reference>
<dbReference type="PROSITE" id="PS00101">
    <property type="entry name" value="HEXAPEP_TRANSFERASES"/>
    <property type="match status" value="1"/>
</dbReference>
<keyword evidence="4" id="KW-1133">Transmembrane helix</keyword>
<dbReference type="EMBL" id="FXAZ01000003">
    <property type="protein sequence ID" value="SMG46758.1"/>
    <property type="molecule type" value="Genomic_DNA"/>
</dbReference>
<keyword evidence="4" id="KW-0812">Transmembrane</keyword>
<accession>A0A1X7KYR3</accession>
<keyword evidence="2 5" id="KW-0808">Transferase</keyword>
<dbReference type="PANTHER" id="PTHR23416">
    <property type="entry name" value="SIALIC ACID SYNTHASE-RELATED"/>
    <property type="match status" value="1"/>
</dbReference>
<dbReference type="SUPFAM" id="SSF51161">
    <property type="entry name" value="Trimeric LpxA-like enzymes"/>
    <property type="match status" value="1"/>
</dbReference>
<dbReference type="Gene3D" id="2.160.10.10">
    <property type="entry name" value="Hexapeptide repeat proteins"/>
    <property type="match status" value="1"/>
</dbReference>
<dbReference type="InterPro" id="IPR011004">
    <property type="entry name" value="Trimer_LpxA-like_sf"/>
</dbReference>
<evidence type="ECO:0000256" key="2">
    <source>
        <dbReference type="ARBA" id="ARBA00022679"/>
    </source>
</evidence>
<dbReference type="RefSeq" id="WP_085495062.1">
    <property type="nucleotide sequence ID" value="NZ_FXAZ01000003.1"/>
</dbReference>
<protein>
    <submittedName>
        <fullName evidence="5">Acetyltransferase (Isoleucine patch superfamily)</fullName>
    </submittedName>
</protein>
<dbReference type="OrthoDB" id="9812571at2"/>
<organism evidence="5 6">
    <name type="scientific">Paenibacillus aquistagni</name>
    <dbReference type="NCBI Taxonomy" id="1852522"/>
    <lineage>
        <taxon>Bacteria</taxon>
        <taxon>Bacillati</taxon>
        <taxon>Bacillota</taxon>
        <taxon>Bacilli</taxon>
        <taxon>Bacillales</taxon>
        <taxon>Paenibacillaceae</taxon>
        <taxon>Paenibacillus</taxon>
    </lineage>
</organism>
<gene>
    <name evidence="5" type="ORF">SAMN06295960_2868</name>
</gene>
<dbReference type="InterPro" id="IPR051159">
    <property type="entry name" value="Hexapeptide_acetyltransf"/>
</dbReference>
<dbReference type="InterPro" id="IPR001451">
    <property type="entry name" value="Hexapep"/>
</dbReference>
<evidence type="ECO:0000313" key="5">
    <source>
        <dbReference type="EMBL" id="SMG46758.1"/>
    </source>
</evidence>
<evidence type="ECO:0000256" key="4">
    <source>
        <dbReference type="SAM" id="Phobius"/>
    </source>
</evidence>
<dbReference type="Pfam" id="PF00132">
    <property type="entry name" value="Hexapep"/>
    <property type="match status" value="1"/>
</dbReference>
<evidence type="ECO:0000256" key="1">
    <source>
        <dbReference type="ARBA" id="ARBA00007274"/>
    </source>
</evidence>
<feature type="transmembrane region" description="Helical" evidence="4">
    <location>
        <begin position="12"/>
        <end position="33"/>
    </location>
</feature>